<evidence type="ECO:0000256" key="1">
    <source>
        <dbReference type="SAM" id="MobiDB-lite"/>
    </source>
</evidence>
<keyword evidence="3" id="KW-1185">Reference proteome</keyword>
<dbReference type="RefSeq" id="WP_310922119.1">
    <property type="nucleotide sequence ID" value="NZ_JAMQOP010000001.1"/>
</dbReference>
<feature type="region of interest" description="Disordered" evidence="1">
    <location>
        <begin position="68"/>
        <end position="93"/>
    </location>
</feature>
<evidence type="ECO:0000313" key="3">
    <source>
        <dbReference type="Proteomes" id="UP001257060"/>
    </source>
</evidence>
<feature type="region of interest" description="Disordered" evidence="1">
    <location>
        <begin position="275"/>
        <end position="309"/>
    </location>
</feature>
<protein>
    <submittedName>
        <fullName evidence="2">YkgJ family cysteine cluster protein</fullName>
    </submittedName>
</protein>
<dbReference type="Proteomes" id="UP001257060">
    <property type="component" value="Unassembled WGS sequence"/>
</dbReference>
<dbReference type="Pfam" id="PF24375">
    <property type="entry name" value="DUF7531"/>
    <property type="match status" value="1"/>
</dbReference>
<organism evidence="2 3">
    <name type="scientific">Halogeometricum salsisoli</name>
    <dbReference type="NCBI Taxonomy" id="2950536"/>
    <lineage>
        <taxon>Archaea</taxon>
        <taxon>Methanobacteriati</taxon>
        <taxon>Methanobacteriota</taxon>
        <taxon>Stenosarchaea group</taxon>
        <taxon>Halobacteria</taxon>
        <taxon>Halobacteriales</taxon>
        <taxon>Haloferacaceae</taxon>
        <taxon>Halogeometricum</taxon>
    </lineage>
</organism>
<evidence type="ECO:0000313" key="2">
    <source>
        <dbReference type="EMBL" id="MDS0297332.1"/>
    </source>
</evidence>
<sequence length="309" mass="32734">MKVNCEGCAGCCVDWRPVSSAPSDHERRGPRQPLDDVYNLVPLTRDEVAAFVRGGFGDALVPRMWAAGEGESDGQGDGEDGGDGGSESNPGVEIDGVSVAAIGDRPAFFVGLRKSPKPVSPFGVDRTWMDACAFLDPETLQCRIHGGDLYPDECREYPGHNLALEKQTECERVEENFGGDRLLDREAPDVSGLLLGPQAVGSKVFAHPDPENLDGVVERMRAGDLTDADRASFVGVAVGSRPGFVEVDETRAADAREAVLDADSWVGRATDEWAEHAGSVGEDAADAPSGEAVEVARGAPETPGWDAVE</sequence>
<feature type="compositionally biased region" description="Acidic residues" evidence="1">
    <location>
        <begin position="70"/>
        <end position="82"/>
    </location>
</feature>
<comment type="caution">
    <text evidence="2">The sequence shown here is derived from an EMBL/GenBank/DDBJ whole genome shotgun (WGS) entry which is preliminary data.</text>
</comment>
<gene>
    <name evidence="2" type="ORF">NDI76_01065</name>
</gene>
<accession>A0ABU2G935</accession>
<dbReference type="EMBL" id="JAMQOP010000001">
    <property type="protein sequence ID" value="MDS0297332.1"/>
    <property type="molecule type" value="Genomic_DNA"/>
</dbReference>
<dbReference type="InterPro" id="IPR055953">
    <property type="entry name" value="DUF7531"/>
</dbReference>
<reference evidence="2 3" key="1">
    <citation type="submission" date="2022-06" db="EMBL/GenBank/DDBJ databases">
        <title>Halogeometricum sp. a new haloarchaeum isolate from saline soil.</title>
        <authorList>
            <person name="Strakova D."/>
            <person name="Galisteo C."/>
            <person name="Sanchez-Porro C."/>
            <person name="Ventosa A."/>
        </authorList>
    </citation>
    <scope>NUCLEOTIDE SEQUENCE [LARGE SCALE GENOMIC DNA]</scope>
    <source>
        <strain evidence="2 3">S1BR25-6</strain>
    </source>
</reference>
<name>A0ABU2G935_9EURY</name>
<proteinExistence type="predicted"/>